<evidence type="ECO:0000313" key="1">
    <source>
        <dbReference type="EMBL" id="MCI73557.1"/>
    </source>
</evidence>
<comment type="caution">
    <text evidence="1">The sequence shown here is derived from an EMBL/GenBank/DDBJ whole genome shotgun (WGS) entry which is preliminary data.</text>
</comment>
<evidence type="ECO:0000313" key="2">
    <source>
        <dbReference type="Proteomes" id="UP000265520"/>
    </source>
</evidence>
<name>A0A392ULD0_9FABA</name>
<protein>
    <submittedName>
        <fullName evidence="1">Uncharacterized protein</fullName>
    </submittedName>
</protein>
<proteinExistence type="predicted"/>
<organism evidence="1 2">
    <name type="scientific">Trifolium medium</name>
    <dbReference type="NCBI Taxonomy" id="97028"/>
    <lineage>
        <taxon>Eukaryota</taxon>
        <taxon>Viridiplantae</taxon>
        <taxon>Streptophyta</taxon>
        <taxon>Embryophyta</taxon>
        <taxon>Tracheophyta</taxon>
        <taxon>Spermatophyta</taxon>
        <taxon>Magnoliopsida</taxon>
        <taxon>eudicotyledons</taxon>
        <taxon>Gunneridae</taxon>
        <taxon>Pentapetalae</taxon>
        <taxon>rosids</taxon>
        <taxon>fabids</taxon>
        <taxon>Fabales</taxon>
        <taxon>Fabaceae</taxon>
        <taxon>Papilionoideae</taxon>
        <taxon>50 kb inversion clade</taxon>
        <taxon>NPAAA clade</taxon>
        <taxon>Hologalegina</taxon>
        <taxon>IRL clade</taxon>
        <taxon>Trifolieae</taxon>
        <taxon>Trifolium</taxon>
    </lineage>
</organism>
<dbReference type="AlphaFoldDB" id="A0A392ULD0"/>
<accession>A0A392ULD0</accession>
<dbReference type="EMBL" id="LXQA010841047">
    <property type="protein sequence ID" value="MCI73557.1"/>
    <property type="molecule type" value="Genomic_DNA"/>
</dbReference>
<dbReference type="Proteomes" id="UP000265520">
    <property type="component" value="Unassembled WGS sequence"/>
</dbReference>
<keyword evidence="2" id="KW-1185">Reference proteome</keyword>
<reference evidence="1 2" key="1">
    <citation type="journal article" date="2018" name="Front. Plant Sci.">
        <title>Red Clover (Trifolium pratense) and Zigzag Clover (T. medium) - A Picture of Genomic Similarities and Differences.</title>
        <authorList>
            <person name="Dluhosova J."/>
            <person name="Istvanek J."/>
            <person name="Nedelnik J."/>
            <person name="Repkova J."/>
        </authorList>
    </citation>
    <scope>NUCLEOTIDE SEQUENCE [LARGE SCALE GENOMIC DNA]</scope>
    <source>
        <strain evidence="2">cv. 10/8</strain>
        <tissue evidence="1">Leaf</tissue>
    </source>
</reference>
<sequence>MEDTGGANSSIEAANDGVVKKPTLFDITVATIAFYEVEDVVRGFSL</sequence>